<protein>
    <submittedName>
        <fullName evidence="1">Uncharacterized protein</fullName>
    </submittedName>
</protein>
<accession>A0A0F9Q9F8</accession>
<dbReference type="EMBL" id="LAZR01001695">
    <property type="protein sequence ID" value="KKN40605.1"/>
    <property type="molecule type" value="Genomic_DNA"/>
</dbReference>
<reference evidence="1" key="1">
    <citation type="journal article" date="2015" name="Nature">
        <title>Complex archaea that bridge the gap between prokaryotes and eukaryotes.</title>
        <authorList>
            <person name="Spang A."/>
            <person name="Saw J.H."/>
            <person name="Jorgensen S.L."/>
            <person name="Zaremba-Niedzwiedzka K."/>
            <person name="Martijn J."/>
            <person name="Lind A.E."/>
            <person name="van Eijk R."/>
            <person name="Schleper C."/>
            <person name="Guy L."/>
            <person name="Ettema T.J."/>
        </authorList>
    </citation>
    <scope>NUCLEOTIDE SEQUENCE</scope>
</reference>
<dbReference type="AlphaFoldDB" id="A0A0F9Q9F8"/>
<gene>
    <name evidence="1" type="ORF">LCGC14_0731660</name>
</gene>
<name>A0A0F9Q9F8_9ZZZZ</name>
<sequence>MSFVTGNTSATVWRQNTNQVVQQDAHRAMYRRLVQYGTGRPLIGAVTYVGTGNGTIDDLDAGGVGGPAETWTIAFTSPTAFTVTGSISGAQSAGTVGTNYTTSGDPITSLISFTITVGGVAFVAADAWTIPVTLNALPSAERWVLDRWSPFTQSQAGSGGGTSTYAIINDSSTIGTTGALIWHGKGSGTDAIYAGILVSETPASQQWNWRLRGYTGFSPTANWTSQSGVNDFAIYTAHTNLDEEYWFVLNSRRYVVVHDALGSMHSMYQGFILPYATPAEWAYPMVILAESPNAFAFNSPGTRSHGIYFSNSSNNGELRLPGGTWADFGPNDDVAAWPMINTDVLGSSQNVWDGHENLDSGDHFLFPICYVKSGIGSTDPLATEAYGVPEGCFMVTGTNQAAQTIITISAQDYLVVSNFSDAVRTSFWALRLS</sequence>
<comment type="caution">
    <text evidence="1">The sequence shown here is derived from an EMBL/GenBank/DDBJ whole genome shotgun (WGS) entry which is preliminary data.</text>
</comment>
<proteinExistence type="predicted"/>
<organism evidence="1">
    <name type="scientific">marine sediment metagenome</name>
    <dbReference type="NCBI Taxonomy" id="412755"/>
    <lineage>
        <taxon>unclassified sequences</taxon>
        <taxon>metagenomes</taxon>
        <taxon>ecological metagenomes</taxon>
    </lineage>
</organism>
<evidence type="ECO:0000313" key="1">
    <source>
        <dbReference type="EMBL" id="KKN40605.1"/>
    </source>
</evidence>